<dbReference type="InterPro" id="IPR036691">
    <property type="entry name" value="Endo/exonu/phosph_ase_sf"/>
</dbReference>
<sequence>MPSQATFAFWRTNAPWPTLATWSGAPPARVKPIIFTSLRTAPTVNVSTVDKLATVLHHVPLKSVPRMVMRLWWFNRQVKMLVGPISWTAALLKHTQQAGSFVVATWNCTMLNAPDCVAALHNRSTLLGKADVVLLQEMYLVLPESLPLFNPFLHLHHPFSTEGHQVVLGKDTGILICNPKWEIEESAVHDYATYARVCIPPSEPAVGESIHTLHLWSIHVPPDASSCSKFWNADIPEISRLDIAAADNQTGTIIGADLNAVLCPLHDNHPPNPQSGQIPTRQLAQAGLVDTFHMLHPHAISYTRHNMLCGELVLV</sequence>
<gene>
    <name evidence="1" type="ORF">SPSC_03809</name>
</gene>
<accession>A0A127ZE92</accession>
<organism evidence="1">
    <name type="scientific">Sporisorium scitamineum</name>
    <dbReference type="NCBI Taxonomy" id="49012"/>
    <lineage>
        <taxon>Eukaryota</taxon>
        <taxon>Fungi</taxon>
        <taxon>Dikarya</taxon>
        <taxon>Basidiomycota</taxon>
        <taxon>Ustilaginomycotina</taxon>
        <taxon>Ustilaginomycetes</taxon>
        <taxon>Ustilaginales</taxon>
        <taxon>Ustilaginaceae</taxon>
        <taxon>Sporisorium</taxon>
    </lineage>
</organism>
<evidence type="ECO:0000313" key="1">
    <source>
        <dbReference type="EMBL" id="CDU24438.1"/>
    </source>
</evidence>
<evidence type="ECO:0008006" key="2">
    <source>
        <dbReference type="Google" id="ProtNLM"/>
    </source>
</evidence>
<dbReference type="AlphaFoldDB" id="A0A127ZE92"/>
<name>A0A127ZE92_9BASI</name>
<dbReference type="EMBL" id="LK056670">
    <property type="protein sequence ID" value="CDU24438.1"/>
    <property type="molecule type" value="Genomic_DNA"/>
</dbReference>
<reference evidence="1" key="1">
    <citation type="submission" date="2014-06" db="EMBL/GenBank/DDBJ databases">
        <authorList>
            <person name="Ju J."/>
            <person name="Zhang J."/>
        </authorList>
    </citation>
    <scope>NUCLEOTIDE SEQUENCE</scope>
    <source>
        <strain evidence="1">SscI8</strain>
    </source>
</reference>
<proteinExistence type="predicted"/>
<protein>
    <recommendedName>
        <fullName evidence="2">Endonuclease/exonuclease/phosphatase domain-containing protein</fullName>
    </recommendedName>
</protein>
<dbReference type="Gene3D" id="3.60.10.10">
    <property type="entry name" value="Endonuclease/exonuclease/phosphatase"/>
    <property type="match status" value="1"/>
</dbReference>
<dbReference type="SUPFAM" id="SSF56219">
    <property type="entry name" value="DNase I-like"/>
    <property type="match status" value="1"/>
</dbReference>